<evidence type="ECO:0000256" key="1">
    <source>
        <dbReference type="ARBA" id="ARBA00006313"/>
    </source>
</evidence>
<evidence type="ECO:0000313" key="3">
    <source>
        <dbReference type="Proteomes" id="UP000319148"/>
    </source>
</evidence>
<keyword evidence="3" id="KW-1185">Reference proteome</keyword>
<name>A0A501PLA4_9PROT</name>
<reference evidence="3" key="1">
    <citation type="submission" date="2019-06" db="EMBL/GenBank/DDBJ databases">
        <title>The complete genome of Emcibacter congregatus ZYLT.</title>
        <authorList>
            <person name="Zhao Z."/>
        </authorList>
    </citation>
    <scope>NUCLEOTIDE SEQUENCE [LARGE SCALE GENOMIC DNA]</scope>
    <source>
        <strain evidence="3">MCCC 1A06723</strain>
    </source>
</reference>
<dbReference type="Gene3D" id="3.90.56.10">
    <property type="entry name" value="Monooxygenase component MmoB/DmpM"/>
    <property type="match status" value="1"/>
</dbReference>
<dbReference type="EMBL" id="VFIY01000006">
    <property type="protein sequence ID" value="TPD60631.1"/>
    <property type="molecule type" value="Genomic_DNA"/>
</dbReference>
<dbReference type="OrthoDB" id="9805636at2"/>
<organism evidence="2 3">
    <name type="scientific">Emcibacter nanhaiensis</name>
    <dbReference type="NCBI Taxonomy" id="1505037"/>
    <lineage>
        <taxon>Bacteria</taxon>
        <taxon>Pseudomonadati</taxon>
        <taxon>Pseudomonadota</taxon>
        <taxon>Alphaproteobacteria</taxon>
        <taxon>Emcibacterales</taxon>
        <taxon>Emcibacteraceae</taxon>
        <taxon>Emcibacter</taxon>
    </lineage>
</organism>
<keyword evidence="2" id="KW-0503">Monooxygenase</keyword>
<gene>
    <name evidence="2" type="ORF">FIV46_07850</name>
</gene>
<dbReference type="AlphaFoldDB" id="A0A501PLA4"/>
<protein>
    <submittedName>
        <fullName evidence="2">Monooxygenase</fullName>
    </submittedName>
</protein>
<proteinExistence type="inferred from homology"/>
<evidence type="ECO:0000313" key="2">
    <source>
        <dbReference type="EMBL" id="TPD60631.1"/>
    </source>
</evidence>
<accession>A0A501PLA4</accession>
<dbReference type="RefSeq" id="WP_139940195.1">
    <property type="nucleotide sequence ID" value="NZ_JBHSYP010000008.1"/>
</dbReference>
<dbReference type="Proteomes" id="UP000319148">
    <property type="component" value="Unassembled WGS sequence"/>
</dbReference>
<keyword evidence="2" id="KW-0560">Oxidoreductase</keyword>
<comment type="similarity">
    <text evidence="1">Belongs to the TmoD/XamoD family.</text>
</comment>
<sequence>MSSNIKDAHKHNRVGPIFRAGELASAAVDALEEDNPDKKFNVEDRSAYVRVETDHECVIRRKTMEEILGRPFDMQELEVVLASFSGQIEAEQEYIRFYFATKM</sequence>
<comment type="caution">
    <text evidence="2">The sequence shown here is derived from an EMBL/GenBank/DDBJ whole genome shotgun (WGS) entry which is preliminary data.</text>
</comment>
<dbReference type="InterPro" id="IPR003454">
    <property type="entry name" value="MOase_MmoB_DmpM"/>
</dbReference>
<dbReference type="Pfam" id="PF02406">
    <property type="entry name" value="MmoB_DmpM"/>
    <property type="match status" value="1"/>
</dbReference>
<dbReference type="GO" id="GO:0004497">
    <property type="term" value="F:monooxygenase activity"/>
    <property type="evidence" value="ECO:0007669"/>
    <property type="project" value="UniProtKB-KW"/>
</dbReference>
<dbReference type="SUPFAM" id="SSF56029">
    <property type="entry name" value="Monooxygenase (hydroxylase) regulatory protein"/>
    <property type="match status" value="1"/>
</dbReference>
<dbReference type="InterPro" id="IPR036889">
    <property type="entry name" value="mOase_MmoB_DmpM_sf"/>
</dbReference>